<evidence type="ECO:0000256" key="3">
    <source>
        <dbReference type="SAM" id="SignalP"/>
    </source>
</evidence>
<accession>A0A8S1EDC5</accession>
<evidence type="ECO:0000313" key="4">
    <source>
        <dbReference type="EMBL" id="CAB3398681.1"/>
    </source>
</evidence>
<gene>
    <name evidence="4" type="ORF">CBOVIS_LOCUS1927</name>
</gene>
<organism evidence="4 5">
    <name type="scientific">Caenorhabditis bovis</name>
    <dbReference type="NCBI Taxonomy" id="2654633"/>
    <lineage>
        <taxon>Eukaryota</taxon>
        <taxon>Metazoa</taxon>
        <taxon>Ecdysozoa</taxon>
        <taxon>Nematoda</taxon>
        <taxon>Chromadorea</taxon>
        <taxon>Rhabditida</taxon>
        <taxon>Rhabditina</taxon>
        <taxon>Rhabditomorpha</taxon>
        <taxon>Rhabditoidea</taxon>
        <taxon>Rhabditidae</taxon>
        <taxon>Peloderinae</taxon>
        <taxon>Caenorhabditis</taxon>
    </lineage>
</organism>
<sequence length="1302" mass="152482">MRNYLQICALLLIVSTIEAWSNCSVESIRNLRVKPIFPKILRHVSHRRQGFVFDIVQWIVDAYFGNTIHKEFDPKVLLEYSTALGDSKLWESLQMIAQFDVARNGLRYVLILMMSYFILLCYIIVNRLFIFSENRTFHRFHHIEYIYVPILLITTPLSFIAFFSMCDSLQNYRINVKEMTVLTNIVIDRYFHVVYVYFEQLDCIVSVYGLDKEFSRAQRNFDSLIRRTTLPWKLFKNQLAYLETFYHICVSIPYCIQLNLSLITIATFCLTALKTERQLLLDASTRFPPISDTLVIRIIGMVNMLMKKLPKVFLLSFFPQMSFHGVVMLFIKYTYTFSSSTIMASKDNFYKVDTFLNIEFQNTSYQLELSTMDIANKSFYNFIKYGDVLDIVRKLKGNETTDQDKQIMRLLEERVRGVYGLKRVQKVIQACKSIDPTTELKFIAGYHGILVILLLINMIILSLAYPRLNLYYDEYIYADPPELVFMSQKTIILSFNQFWQEEEAPEAMSFEEDLPEKYRGQRRWLGKEHHSRKAMLYNQVKDHQLLEKTIKNQENMDQKIVENAAKKCNDDLELNDCGELLKCAPIDQPAEVVEKNFLRQYGTVFNSTSTFALHEKKNEDEAGFEIRTASTSSGRGQHYSNFSEKNRELSKKGGQKEEELATEPVIQYNIYKAQRSKDVVGDALFQFRYKTQKENRNRRKIIEEWDFDEDYDDYDDQDYEDVNVEEGPTPSSTLNFDDLIVEKVKQMSLKEANRKKHEKTEPIEKKAKFGDEMSLKPLMERDNGYTFHESCICFSKIDGFEFNNEIEKLRSQRFELKRLNARSVLVDLSSYCRDSMLAVTLNHLSDNRVFVLVNSNVMSHPSIGHLNTDVRTQTTLANALIVIARNVEINREIIRLIREQSIYQHGCANFKDLRSEKMWNNVVNMRLPFSNRHESWANCDQLMANGFKQRWRDVRDILRDFDECDSDDDGDFDAVLLENCQFCCEKRQIFRMENGDAKCRQCLNRQFCREFREKRLPIQLKVKGLKTVDILPSIVPMPIVIEYYKCLETPHSPMTCEQFKKWNRKWIENCELFNGARLPFSIAVIYTDSLATSQGQGDEAIVEIRCKCLAPSFRVRLPCEQVECPKCHVIFDPATMEKKKVYIEVKSPRMRKLLFSRKLPWNKDPKLYSPGSFYVGELPKLETFKIKSIAHLPQAIVEVCKDARTARLDEKANKKVRKLAHNFGAIENDIVRAMQSVPYLVEFVNAWMFMSGNHDKVLEKKLRKLGELREALWNELEANSDNVRSTQNQLKSDIEKLITMIS</sequence>
<proteinExistence type="predicted"/>
<keyword evidence="3" id="KW-0732">Signal</keyword>
<dbReference type="OrthoDB" id="5787359at2759"/>
<feature type="compositionally biased region" description="Polar residues" evidence="1">
    <location>
        <begin position="629"/>
        <end position="643"/>
    </location>
</feature>
<keyword evidence="2" id="KW-0472">Membrane</keyword>
<keyword evidence="2" id="KW-0812">Transmembrane</keyword>
<dbReference type="PANTHER" id="PTHR31063">
    <property type="entry name" value="PROTEIN CBG08668"/>
    <property type="match status" value="1"/>
</dbReference>
<comment type="caution">
    <text evidence="4">The sequence shown here is derived from an EMBL/GenBank/DDBJ whole genome shotgun (WGS) entry which is preliminary data.</text>
</comment>
<evidence type="ECO:0000256" key="1">
    <source>
        <dbReference type="SAM" id="MobiDB-lite"/>
    </source>
</evidence>
<feature type="signal peptide" evidence="3">
    <location>
        <begin position="1"/>
        <end position="19"/>
    </location>
</feature>
<evidence type="ECO:0000313" key="5">
    <source>
        <dbReference type="Proteomes" id="UP000494206"/>
    </source>
</evidence>
<feature type="compositionally biased region" description="Basic and acidic residues" evidence="1">
    <location>
        <begin position="644"/>
        <end position="658"/>
    </location>
</feature>
<dbReference type="EMBL" id="CADEPM010000001">
    <property type="protein sequence ID" value="CAB3398681.1"/>
    <property type="molecule type" value="Genomic_DNA"/>
</dbReference>
<name>A0A8S1EDC5_9PELO</name>
<feature type="transmembrane region" description="Helical" evidence="2">
    <location>
        <begin position="145"/>
        <end position="165"/>
    </location>
</feature>
<feature type="region of interest" description="Disordered" evidence="1">
    <location>
        <begin position="629"/>
        <end position="658"/>
    </location>
</feature>
<feature type="transmembrane region" description="Helical" evidence="2">
    <location>
        <begin position="245"/>
        <end position="273"/>
    </location>
</feature>
<dbReference type="Proteomes" id="UP000494206">
    <property type="component" value="Unassembled WGS sequence"/>
</dbReference>
<reference evidence="4 5" key="1">
    <citation type="submission" date="2020-04" db="EMBL/GenBank/DDBJ databases">
        <authorList>
            <person name="Laetsch R D."/>
            <person name="Stevens L."/>
            <person name="Kumar S."/>
            <person name="Blaxter L. M."/>
        </authorList>
    </citation>
    <scope>NUCLEOTIDE SEQUENCE [LARGE SCALE GENOMIC DNA]</scope>
</reference>
<feature type="transmembrane region" description="Helical" evidence="2">
    <location>
        <begin position="105"/>
        <end position="125"/>
    </location>
</feature>
<feature type="transmembrane region" description="Helical" evidence="2">
    <location>
        <begin position="312"/>
        <end position="331"/>
    </location>
</feature>
<feature type="chain" id="PRO_5035811521" evidence="3">
    <location>
        <begin position="20"/>
        <end position="1302"/>
    </location>
</feature>
<protein>
    <submittedName>
        <fullName evidence="4">Uncharacterized protein</fullName>
    </submittedName>
</protein>
<dbReference type="PANTHER" id="PTHR31063:SF1">
    <property type="entry name" value="IBR DOMAIN-CONTAINING PROTEIN"/>
    <property type="match status" value="1"/>
</dbReference>
<evidence type="ECO:0000256" key="2">
    <source>
        <dbReference type="SAM" id="Phobius"/>
    </source>
</evidence>
<keyword evidence="2" id="KW-1133">Transmembrane helix</keyword>
<feature type="transmembrane region" description="Helical" evidence="2">
    <location>
        <begin position="442"/>
        <end position="465"/>
    </location>
</feature>
<keyword evidence="5" id="KW-1185">Reference proteome</keyword>